<gene>
    <name evidence="1" type="primary">Piso0_002264</name>
    <name evidence="1" type="ORF">GNLVRS01_PISO0J08237g</name>
</gene>
<evidence type="ECO:0000313" key="2">
    <source>
        <dbReference type="Proteomes" id="UP000005222"/>
    </source>
</evidence>
<proteinExistence type="predicted"/>
<evidence type="ECO:0000313" key="1">
    <source>
        <dbReference type="EMBL" id="CCE82534.1"/>
    </source>
</evidence>
<protein>
    <submittedName>
        <fullName evidence="1">Piso0_002264 protein</fullName>
    </submittedName>
</protein>
<dbReference type="Proteomes" id="UP000005222">
    <property type="component" value="Chromosome J"/>
</dbReference>
<accession>G8YC53</accession>
<dbReference type="EMBL" id="FO082050">
    <property type="protein sequence ID" value="CCE82534.1"/>
    <property type="molecule type" value="Genomic_DNA"/>
</dbReference>
<dbReference type="HOGENOM" id="CLU_2224179_0_0_1"/>
<reference evidence="1 2" key="1">
    <citation type="journal article" date="2012" name="G3 (Bethesda)">
        <title>Pichia sorbitophila, an interspecies yeast hybrid reveals early steps of genome resolution following polyploidization.</title>
        <authorList>
            <person name="Leh Louis V."/>
            <person name="Despons L."/>
            <person name="Friedrich A."/>
            <person name="Martin T."/>
            <person name="Durrens P."/>
            <person name="Casaregola S."/>
            <person name="Neuveglise C."/>
            <person name="Fairhead C."/>
            <person name="Marck C."/>
            <person name="Cruz J.A."/>
            <person name="Straub M.L."/>
            <person name="Kugler V."/>
            <person name="Sacerdot C."/>
            <person name="Uzunov Z."/>
            <person name="Thierry A."/>
            <person name="Weiss S."/>
            <person name="Bleykasten C."/>
            <person name="De Montigny J."/>
            <person name="Jacques N."/>
            <person name="Jung P."/>
            <person name="Lemaire M."/>
            <person name="Mallet S."/>
            <person name="Morel G."/>
            <person name="Richard G.F."/>
            <person name="Sarkar A."/>
            <person name="Savel G."/>
            <person name="Schacherer J."/>
            <person name="Seret M.L."/>
            <person name="Talla E."/>
            <person name="Samson G."/>
            <person name="Jubin C."/>
            <person name="Poulain J."/>
            <person name="Vacherie B."/>
            <person name="Barbe V."/>
            <person name="Pelletier E."/>
            <person name="Sherman D.J."/>
            <person name="Westhof E."/>
            <person name="Weissenbach J."/>
            <person name="Baret P.V."/>
            <person name="Wincker P."/>
            <person name="Gaillardin C."/>
            <person name="Dujon B."/>
            <person name="Souciet J.L."/>
        </authorList>
    </citation>
    <scope>NUCLEOTIDE SEQUENCE [LARGE SCALE GENOMIC DNA]</scope>
    <source>
        <strain evidence="2">ATCC MYA-4447 / BCRC 22081 / CBS 7064 / NBRC 10061 / NRRL Y-12695</strain>
    </source>
</reference>
<organism evidence="1 2">
    <name type="scientific">Pichia sorbitophila (strain ATCC MYA-4447 / BCRC 22081 / CBS 7064 / NBRC 10061 / NRRL Y-12695)</name>
    <name type="common">Hybrid yeast</name>
    <dbReference type="NCBI Taxonomy" id="559304"/>
    <lineage>
        <taxon>Eukaryota</taxon>
        <taxon>Fungi</taxon>
        <taxon>Dikarya</taxon>
        <taxon>Ascomycota</taxon>
        <taxon>Saccharomycotina</taxon>
        <taxon>Pichiomycetes</taxon>
        <taxon>Debaryomycetaceae</taxon>
        <taxon>Millerozyma</taxon>
    </lineage>
</organism>
<dbReference type="InParanoid" id="G8YC53"/>
<sequence>MYGAWSSGSISTIKQVHLSSPALVWLRCNSSARPIPVKGCRCFARTAPNFWRDIFARTKLATCPQNTHSCTAFSARKCPHSYPKAPRCLETPIELIGRALCTLVSR</sequence>
<name>G8YC53_PICSO</name>
<dbReference type="AlphaFoldDB" id="G8YC53"/>
<keyword evidence="2" id="KW-1185">Reference proteome</keyword>